<sequence>MLDLGFIRSPPPRDIYGLTGSSCWSKRESLIEAAPSTAAERESLVTVSSGRICFGHLRSEVELDLRSWVLLRLENNLLGGTIPSSIKNCSSLQSLISLDTDSGEATSLDIVGHERILLSISSLIAVSAAAAIVIGVIAITVLHLRVRATTASRSALPIALSGGMV</sequence>
<evidence type="ECO:0008006" key="3">
    <source>
        <dbReference type="Google" id="ProtNLM"/>
    </source>
</evidence>
<organism evidence="2">
    <name type="scientific">Brassica cretica</name>
    <name type="common">Mustard</name>
    <dbReference type="NCBI Taxonomy" id="69181"/>
    <lineage>
        <taxon>Eukaryota</taxon>
        <taxon>Viridiplantae</taxon>
        <taxon>Streptophyta</taxon>
        <taxon>Embryophyta</taxon>
        <taxon>Tracheophyta</taxon>
        <taxon>Spermatophyta</taxon>
        <taxon>Magnoliopsida</taxon>
        <taxon>eudicotyledons</taxon>
        <taxon>Gunneridae</taxon>
        <taxon>Pentapetalae</taxon>
        <taxon>rosids</taxon>
        <taxon>malvids</taxon>
        <taxon>Brassicales</taxon>
        <taxon>Brassicaceae</taxon>
        <taxon>Brassiceae</taxon>
        <taxon>Brassica</taxon>
    </lineage>
</organism>
<comment type="caution">
    <text evidence="2">The sequence shown here is derived from an EMBL/GenBank/DDBJ whole genome shotgun (WGS) entry which is preliminary data.</text>
</comment>
<feature type="transmembrane region" description="Helical" evidence="1">
    <location>
        <begin position="116"/>
        <end position="144"/>
    </location>
</feature>
<protein>
    <recommendedName>
        <fullName evidence="3">Leucine-rich repeat-containing N-terminal plant-type domain-containing protein</fullName>
    </recommendedName>
</protein>
<evidence type="ECO:0000256" key="1">
    <source>
        <dbReference type="SAM" id="Phobius"/>
    </source>
</evidence>
<gene>
    <name evidence="2" type="ORF">F2Q70_00030259</name>
</gene>
<keyword evidence="1" id="KW-1133">Transmembrane helix</keyword>
<proteinExistence type="predicted"/>
<evidence type="ECO:0000313" key="2">
    <source>
        <dbReference type="EMBL" id="KAF2533591.1"/>
    </source>
</evidence>
<dbReference type="AlphaFoldDB" id="A0A8S9FKA1"/>
<keyword evidence="1" id="KW-0812">Transmembrane</keyword>
<dbReference type="EMBL" id="QGKY02002305">
    <property type="protein sequence ID" value="KAF2533591.1"/>
    <property type="molecule type" value="Genomic_DNA"/>
</dbReference>
<accession>A0A8S9FKA1</accession>
<name>A0A8S9FKA1_BRACR</name>
<reference evidence="2" key="1">
    <citation type="submission" date="2019-12" db="EMBL/GenBank/DDBJ databases">
        <title>Genome sequencing and annotation of Brassica cretica.</title>
        <authorList>
            <person name="Studholme D.J."/>
            <person name="Sarris P.F."/>
        </authorList>
    </citation>
    <scope>NUCLEOTIDE SEQUENCE</scope>
    <source>
        <strain evidence="2">PFS-102/07</strain>
        <tissue evidence="2">Leaf</tissue>
    </source>
</reference>
<keyword evidence="1" id="KW-0472">Membrane</keyword>